<feature type="compositionally biased region" description="Basic and acidic residues" evidence="1">
    <location>
        <begin position="178"/>
        <end position="187"/>
    </location>
</feature>
<comment type="caution">
    <text evidence="2">The sequence shown here is derived from an EMBL/GenBank/DDBJ whole genome shotgun (WGS) entry which is preliminary data.</text>
</comment>
<dbReference type="Proteomes" id="UP000327013">
    <property type="component" value="Unassembled WGS sequence"/>
</dbReference>
<feature type="region of interest" description="Disordered" evidence="1">
    <location>
        <begin position="249"/>
        <end position="269"/>
    </location>
</feature>
<dbReference type="AlphaFoldDB" id="A0A5N6L5S4"/>
<feature type="region of interest" description="Disordered" evidence="1">
    <location>
        <begin position="306"/>
        <end position="368"/>
    </location>
</feature>
<accession>A0A5N6L5S4</accession>
<dbReference type="PANTHER" id="PTHR37187">
    <property type="entry name" value="EXPRESSED PROTEIN"/>
    <property type="match status" value="1"/>
</dbReference>
<feature type="compositionally biased region" description="Basic residues" evidence="1">
    <location>
        <begin position="1"/>
        <end position="20"/>
    </location>
</feature>
<keyword evidence="3" id="KW-1185">Reference proteome</keyword>
<organism evidence="2 3">
    <name type="scientific">Carpinus fangiana</name>
    <dbReference type="NCBI Taxonomy" id="176857"/>
    <lineage>
        <taxon>Eukaryota</taxon>
        <taxon>Viridiplantae</taxon>
        <taxon>Streptophyta</taxon>
        <taxon>Embryophyta</taxon>
        <taxon>Tracheophyta</taxon>
        <taxon>Spermatophyta</taxon>
        <taxon>Magnoliopsida</taxon>
        <taxon>eudicotyledons</taxon>
        <taxon>Gunneridae</taxon>
        <taxon>Pentapetalae</taxon>
        <taxon>rosids</taxon>
        <taxon>fabids</taxon>
        <taxon>Fagales</taxon>
        <taxon>Betulaceae</taxon>
        <taxon>Carpinus</taxon>
    </lineage>
</organism>
<reference evidence="2 3" key="1">
    <citation type="submission" date="2019-06" db="EMBL/GenBank/DDBJ databases">
        <title>A chromosomal-level reference genome of Carpinus fangiana (Coryloideae, Betulaceae).</title>
        <authorList>
            <person name="Yang X."/>
            <person name="Wang Z."/>
            <person name="Zhang L."/>
            <person name="Hao G."/>
            <person name="Liu J."/>
            <person name="Yang Y."/>
        </authorList>
    </citation>
    <scope>NUCLEOTIDE SEQUENCE [LARGE SCALE GENOMIC DNA]</scope>
    <source>
        <strain evidence="2">Cfa_2016G</strain>
        <tissue evidence="2">Leaf</tissue>
    </source>
</reference>
<evidence type="ECO:0000313" key="3">
    <source>
        <dbReference type="Proteomes" id="UP000327013"/>
    </source>
</evidence>
<name>A0A5N6L5S4_9ROSI</name>
<feature type="compositionally biased region" description="Polar residues" evidence="1">
    <location>
        <begin position="21"/>
        <end position="34"/>
    </location>
</feature>
<feature type="compositionally biased region" description="Basic and acidic residues" evidence="1">
    <location>
        <begin position="322"/>
        <end position="336"/>
    </location>
</feature>
<gene>
    <name evidence="2" type="ORF">FH972_026955</name>
</gene>
<evidence type="ECO:0000256" key="1">
    <source>
        <dbReference type="SAM" id="MobiDB-lite"/>
    </source>
</evidence>
<evidence type="ECO:0000313" key="2">
    <source>
        <dbReference type="EMBL" id="KAB9080310.1"/>
    </source>
</evidence>
<feature type="region of interest" description="Disordered" evidence="1">
    <location>
        <begin position="1"/>
        <end position="34"/>
    </location>
</feature>
<dbReference type="EMBL" id="VIBQ01000153">
    <property type="protein sequence ID" value="KAB9080310.1"/>
    <property type="molecule type" value="Genomic_DNA"/>
</dbReference>
<proteinExistence type="predicted"/>
<dbReference type="OrthoDB" id="1926326at2759"/>
<protein>
    <submittedName>
        <fullName evidence="2">Uncharacterized protein</fullName>
    </submittedName>
</protein>
<feature type="region of interest" description="Disordered" evidence="1">
    <location>
        <begin position="178"/>
        <end position="201"/>
    </location>
</feature>
<sequence>MPSRSVTKRRRALKSVKKMKNPTNPTYHSLPNFQLQGIRGSKPEVDISDQHVLVGEEQVKEGYTFCAVSVISASDHEMEEPSNGKIEDTQRVDLQEDYREVQSVVESSDGNFEETQKVEPKGDEYKEVVTQDVGEEVEAVVESVREIVVDGNFEYVDEVYSGLKSSGFDKEEVAVEKSSEVVESGKLEEEEEEKEVTAPLYHFNQGLEELVENSIGLELKEKEEKAPLSSDKTNGISSVVANEELKGIEETNFRSSDEINGSPEISENTVSRGIEETTLPTVDENSEVPVVVTDVVSRGIEETKLLASDASVGGPSGGVDGASKENVSDSLQKLDDAPAVDTSNAGEEGNKTEFPESTGNPHIISVSRRSVQPTSWRSCCGLFEVLRRSDR</sequence>
<dbReference type="PANTHER" id="PTHR37187:SF7">
    <property type="entry name" value="EXPRESSED PROTEIN"/>
    <property type="match status" value="1"/>
</dbReference>